<comment type="caution">
    <text evidence="1">The sequence shown here is derived from an EMBL/GenBank/DDBJ whole genome shotgun (WGS) entry which is preliminary data.</text>
</comment>
<organism evidence="1 2">
    <name type="scientific">Faecalibacterium cf. prausnitzii KLE1255</name>
    <dbReference type="NCBI Taxonomy" id="748224"/>
    <lineage>
        <taxon>Bacteria</taxon>
        <taxon>Bacillati</taxon>
        <taxon>Bacillota</taxon>
        <taxon>Clostridia</taxon>
        <taxon>Eubacteriales</taxon>
        <taxon>Oscillospiraceae</taxon>
        <taxon>Faecalibacterium</taxon>
    </lineage>
</organism>
<accession>E2ZIF9</accession>
<dbReference type="AlphaFoldDB" id="E2ZIF9"/>
<dbReference type="Proteomes" id="UP000006028">
    <property type="component" value="Unassembled WGS sequence"/>
</dbReference>
<name>E2ZIF9_9FIRM</name>
<dbReference type="RefSeq" id="WP_005941798.1">
    <property type="nucleotide sequence ID" value="NZ_GL538315.1"/>
</dbReference>
<sequence>MSDFKTYTRICVDCGKVLNNVGRSAQRCPECGKKHANALSLEWDRRRNEELQAQRQGLAAERSSFALHAEVRAAEEAGLSYGKYMLLKMQANKKPAGAPTPTSPKGDGI</sequence>
<protein>
    <submittedName>
        <fullName evidence="1">Uncharacterized protein</fullName>
    </submittedName>
</protein>
<dbReference type="STRING" id="748224.HMPREF9436_01453"/>
<evidence type="ECO:0000313" key="2">
    <source>
        <dbReference type="Proteomes" id="UP000006028"/>
    </source>
</evidence>
<proteinExistence type="predicted"/>
<dbReference type="EMBL" id="AECU01000118">
    <property type="protein sequence ID" value="EFQ07065.1"/>
    <property type="molecule type" value="Genomic_DNA"/>
</dbReference>
<dbReference type="HOGENOM" id="CLU_2179932_0_0_9"/>
<reference evidence="1 2" key="1">
    <citation type="submission" date="2010-08" db="EMBL/GenBank/DDBJ databases">
        <authorList>
            <person name="Weinstock G."/>
            <person name="Sodergren E."/>
            <person name="Clifton S."/>
            <person name="Fulton L."/>
            <person name="Fulton B."/>
            <person name="Courtney L."/>
            <person name="Fronick C."/>
            <person name="Harrison M."/>
            <person name="Strong C."/>
            <person name="Farmer C."/>
            <person name="Delahaunty K."/>
            <person name="Markovic C."/>
            <person name="Hall O."/>
            <person name="Minx P."/>
            <person name="Tomlinson C."/>
            <person name="Mitreva M."/>
            <person name="Hou S."/>
            <person name="Chen J."/>
            <person name="Wollam A."/>
            <person name="Pepin K.H."/>
            <person name="Johnson M."/>
            <person name="Bhonagiri V."/>
            <person name="Zhang X."/>
            <person name="Suruliraj S."/>
            <person name="Warren W."/>
            <person name="Chinwalla A."/>
            <person name="Mardis E.R."/>
            <person name="Wilson R.K."/>
        </authorList>
    </citation>
    <scope>NUCLEOTIDE SEQUENCE [LARGE SCALE GENOMIC DNA]</scope>
    <source>
        <strain evidence="1 2">KLE1255</strain>
    </source>
</reference>
<dbReference type="BioCyc" id="FCF748224-HMP:GTSS-135-MONOMER"/>
<gene>
    <name evidence="1" type="ORF">HMPREF9436_01453</name>
</gene>
<evidence type="ECO:0000313" key="1">
    <source>
        <dbReference type="EMBL" id="EFQ07065.1"/>
    </source>
</evidence>